<sequence>MTLSRSRQIRQLELTSRRQLAGLLGGGERSRFRGQGLEFAELRPYQPGDDPRLIDWNHTARQGQPHIRCYQEERSRQVLLLTDLSRSITPVKFALLQEAVALLAFAAVAQRDRVGLVGFAEETELVLPPGNSTTQVHRLLGRLDDHPRTATGTRLAPPLDKALRLLRRPGLILLLSDFHAALPTALLQRVASRHDLIAVLLRDPEEARLPAAPLLLRDAETGAATLCDGSTSHLLWQREDQQLSTTLRGCGIELLKLAGGHPVLPPLRRFFLRRRRRS</sequence>
<keyword evidence="3" id="KW-1185">Reference proteome</keyword>
<dbReference type="InterPro" id="IPR002881">
    <property type="entry name" value="DUF58"/>
</dbReference>
<dbReference type="CDD" id="cd00198">
    <property type="entry name" value="vWFA"/>
    <property type="match status" value="1"/>
</dbReference>
<dbReference type="Pfam" id="PF01882">
    <property type="entry name" value="DUF58"/>
    <property type="match status" value="1"/>
</dbReference>
<reference evidence="2 3" key="1">
    <citation type="submission" date="2017-03" db="EMBL/GenBank/DDBJ databases">
        <title>Genome sequence of Geothermobacter sp. EPR-M, Deep-Sea Iron Reducer.</title>
        <authorList>
            <person name="Tully B."/>
            <person name="Savalia P."/>
            <person name="Abuyen K."/>
            <person name="Baughan C."/>
            <person name="Romero E."/>
            <person name="Ronkowski C."/>
            <person name="Torres B."/>
            <person name="Tremblay J."/>
            <person name="Trujillo A."/>
            <person name="Tyler M."/>
            <person name="Perez-Rodriguez I."/>
            <person name="Amend J."/>
        </authorList>
    </citation>
    <scope>NUCLEOTIDE SEQUENCE [LARGE SCALE GENOMIC DNA]</scope>
    <source>
        <strain evidence="2 3">EPR-M</strain>
    </source>
</reference>
<dbReference type="AlphaFoldDB" id="A0A1X0Y5P9"/>
<name>A0A1X0Y5P9_9BACT</name>
<dbReference type="EMBL" id="NAAD01000008">
    <property type="protein sequence ID" value="ORJ60473.1"/>
    <property type="molecule type" value="Genomic_DNA"/>
</dbReference>
<evidence type="ECO:0000259" key="1">
    <source>
        <dbReference type="SMART" id="SM00327"/>
    </source>
</evidence>
<proteinExistence type="predicted"/>
<gene>
    <name evidence="2" type="ORF">B5V00_07875</name>
</gene>
<dbReference type="OrthoDB" id="9776116at2"/>
<accession>A0A1X0Y5P9</accession>
<protein>
    <recommendedName>
        <fullName evidence="1">VWFA domain-containing protein</fullName>
    </recommendedName>
</protein>
<feature type="domain" description="VWFA" evidence="1">
    <location>
        <begin position="75"/>
        <end position="227"/>
    </location>
</feature>
<dbReference type="InterPro" id="IPR002035">
    <property type="entry name" value="VWF_A"/>
</dbReference>
<comment type="caution">
    <text evidence="2">The sequence shown here is derived from an EMBL/GenBank/DDBJ whole genome shotgun (WGS) entry which is preliminary data.</text>
</comment>
<dbReference type="InterPro" id="IPR036465">
    <property type="entry name" value="vWFA_dom_sf"/>
</dbReference>
<dbReference type="SMART" id="SM00327">
    <property type="entry name" value="VWA"/>
    <property type="match status" value="1"/>
</dbReference>
<dbReference type="PANTHER" id="PTHR33608:SF6">
    <property type="entry name" value="BLL2464 PROTEIN"/>
    <property type="match status" value="1"/>
</dbReference>
<evidence type="ECO:0000313" key="2">
    <source>
        <dbReference type="EMBL" id="ORJ60473.1"/>
    </source>
</evidence>
<dbReference type="Gene3D" id="3.40.50.410">
    <property type="entry name" value="von Willebrand factor, type A domain"/>
    <property type="match status" value="1"/>
</dbReference>
<dbReference type="STRING" id="1969733.B5V00_07875"/>
<organism evidence="2 3">
    <name type="scientific">Geothermobacter hydrogeniphilus</name>
    <dbReference type="NCBI Taxonomy" id="1969733"/>
    <lineage>
        <taxon>Bacteria</taxon>
        <taxon>Pseudomonadati</taxon>
        <taxon>Thermodesulfobacteriota</taxon>
        <taxon>Desulfuromonadia</taxon>
        <taxon>Desulfuromonadales</taxon>
        <taxon>Geothermobacteraceae</taxon>
        <taxon>Geothermobacter</taxon>
    </lineage>
</organism>
<dbReference type="PANTHER" id="PTHR33608">
    <property type="entry name" value="BLL2464 PROTEIN"/>
    <property type="match status" value="1"/>
</dbReference>
<evidence type="ECO:0000313" key="3">
    <source>
        <dbReference type="Proteomes" id="UP000193136"/>
    </source>
</evidence>
<dbReference type="Proteomes" id="UP000193136">
    <property type="component" value="Unassembled WGS sequence"/>
</dbReference>
<dbReference type="RefSeq" id="WP_085010228.1">
    <property type="nucleotide sequence ID" value="NZ_NAAD01000008.1"/>
</dbReference>
<dbReference type="SUPFAM" id="SSF53300">
    <property type="entry name" value="vWA-like"/>
    <property type="match status" value="1"/>
</dbReference>